<feature type="non-terminal residue" evidence="2">
    <location>
        <position position="1"/>
    </location>
</feature>
<keyword evidence="2" id="KW-0695">RNA-directed DNA polymerase</keyword>
<dbReference type="PANTHER" id="PTHR33198:SF19">
    <property type="entry name" value="CCHC-TYPE DOMAIN-CONTAINING PROTEIN"/>
    <property type="match status" value="1"/>
</dbReference>
<dbReference type="AlphaFoldDB" id="A0A0L7L3P4"/>
<protein>
    <submittedName>
        <fullName evidence="2">Reverse transcriptase</fullName>
    </submittedName>
</protein>
<keyword evidence="3" id="KW-1185">Reference proteome</keyword>
<name>A0A0L7L3P4_OPEBR</name>
<reference evidence="2 3" key="1">
    <citation type="journal article" date="2015" name="Genome Biol. Evol.">
        <title>The genome of winter moth (Operophtera brumata) provides a genomic perspective on sexual dimorphism and phenology.</title>
        <authorList>
            <person name="Derks M.F."/>
            <person name="Smit S."/>
            <person name="Salis L."/>
            <person name="Schijlen E."/>
            <person name="Bossers A."/>
            <person name="Mateman C."/>
            <person name="Pijl A.S."/>
            <person name="de Ridder D."/>
            <person name="Groenen M.A."/>
            <person name="Visser M.E."/>
            <person name="Megens H.J."/>
        </authorList>
    </citation>
    <scope>NUCLEOTIDE SEQUENCE [LARGE SCALE GENOMIC DNA]</scope>
    <source>
        <strain evidence="2">WM2013NL</strain>
        <tissue evidence="2">Head and thorax</tissue>
    </source>
</reference>
<evidence type="ECO:0000313" key="2">
    <source>
        <dbReference type="EMBL" id="KOB70113.1"/>
    </source>
</evidence>
<feature type="compositionally biased region" description="Acidic residues" evidence="1">
    <location>
        <begin position="238"/>
        <end position="255"/>
    </location>
</feature>
<dbReference type="Proteomes" id="UP000037510">
    <property type="component" value="Unassembled WGS sequence"/>
</dbReference>
<dbReference type="STRING" id="104452.A0A0L7L3P4"/>
<proteinExistence type="predicted"/>
<organism evidence="2 3">
    <name type="scientific">Operophtera brumata</name>
    <name type="common">Winter moth</name>
    <name type="synonym">Phalaena brumata</name>
    <dbReference type="NCBI Taxonomy" id="104452"/>
    <lineage>
        <taxon>Eukaryota</taxon>
        <taxon>Metazoa</taxon>
        <taxon>Ecdysozoa</taxon>
        <taxon>Arthropoda</taxon>
        <taxon>Hexapoda</taxon>
        <taxon>Insecta</taxon>
        <taxon>Pterygota</taxon>
        <taxon>Neoptera</taxon>
        <taxon>Endopterygota</taxon>
        <taxon>Lepidoptera</taxon>
        <taxon>Glossata</taxon>
        <taxon>Ditrysia</taxon>
        <taxon>Geometroidea</taxon>
        <taxon>Geometridae</taxon>
        <taxon>Larentiinae</taxon>
        <taxon>Operophtera</taxon>
    </lineage>
</organism>
<dbReference type="EMBL" id="JTDY01003121">
    <property type="protein sequence ID" value="KOB70113.1"/>
    <property type="molecule type" value="Genomic_DNA"/>
</dbReference>
<feature type="region of interest" description="Disordered" evidence="1">
    <location>
        <begin position="168"/>
        <end position="311"/>
    </location>
</feature>
<gene>
    <name evidence="2" type="ORF">OBRU01_15678</name>
</gene>
<dbReference type="PANTHER" id="PTHR33198">
    <property type="entry name" value="ANK_REP_REGION DOMAIN-CONTAINING PROTEIN-RELATED"/>
    <property type="match status" value="1"/>
</dbReference>
<keyword evidence="2" id="KW-0548">Nucleotidyltransferase</keyword>
<accession>A0A0L7L3P4</accession>
<keyword evidence="2" id="KW-0808">Transferase</keyword>
<sequence>FLKINSVSDEKKSGILLTHLTEETYRLVLNLAFPKELEALSYKDLVDLLDGHFKPKKCSFVDKAKFFGANRKSGETLGEWAARLRGLATYCEFGTALETNLRDRFVLGLGAGPERDKLFEQSPSTLTLTRAIELAEQAACAKEAKIMLCTSNDAISIKEEPVYRARFQGQSGRGRGERGAGGGVGQFHSPTTTTCTPVARHSHRKAVSPVATTSNRQVFGTPALTETDEAHVAPDVESVTDDGDAEQWSDCEANESEGGTTENAAAPEAQPGPLVPESEPPRSSLDVPSAPSPAPPRHRRVAKKVDYKQYF</sequence>
<comment type="caution">
    <text evidence="2">The sequence shown here is derived from an EMBL/GenBank/DDBJ whole genome shotgun (WGS) entry which is preliminary data.</text>
</comment>
<dbReference type="GO" id="GO:0003964">
    <property type="term" value="F:RNA-directed DNA polymerase activity"/>
    <property type="evidence" value="ECO:0007669"/>
    <property type="project" value="UniProtKB-KW"/>
</dbReference>
<evidence type="ECO:0000256" key="1">
    <source>
        <dbReference type="SAM" id="MobiDB-lite"/>
    </source>
</evidence>
<evidence type="ECO:0000313" key="3">
    <source>
        <dbReference type="Proteomes" id="UP000037510"/>
    </source>
</evidence>